<protein>
    <submittedName>
        <fullName evidence="2">Uncharacterized protein</fullName>
    </submittedName>
</protein>
<keyword evidence="1" id="KW-1133">Transmembrane helix</keyword>
<organism evidence="2 3">
    <name type="scientific">Candidatus Niyogibacteria bacterium CG10_big_fil_rev_8_21_14_0_10_42_19</name>
    <dbReference type="NCBI Taxonomy" id="1974725"/>
    <lineage>
        <taxon>Bacteria</taxon>
        <taxon>Candidatus Niyogiibacteriota</taxon>
    </lineage>
</organism>
<keyword evidence="1" id="KW-0472">Membrane</keyword>
<keyword evidence="1" id="KW-0812">Transmembrane</keyword>
<dbReference type="AlphaFoldDB" id="A0A2H0TEV5"/>
<comment type="caution">
    <text evidence="2">The sequence shown here is derived from an EMBL/GenBank/DDBJ whole genome shotgun (WGS) entry which is preliminary data.</text>
</comment>
<reference evidence="3" key="1">
    <citation type="submission" date="2017-09" db="EMBL/GenBank/DDBJ databases">
        <title>Depth-based differentiation of microbial function through sediment-hosted aquifers and enrichment of novel symbionts in the deep terrestrial subsurface.</title>
        <authorList>
            <person name="Probst A.J."/>
            <person name="Ladd B."/>
            <person name="Jarett J.K."/>
            <person name="Geller-Mcgrath D.E."/>
            <person name="Sieber C.M.K."/>
            <person name="Emerson J.B."/>
            <person name="Anantharaman K."/>
            <person name="Thomas B.C."/>
            <person name="Malmstrom R."/>
            <person name="Stieglmeier M."/>
            <person name="Klingl A."/>
            <person name="Woyke T."/>
            <person name="Ryan C.M."/>
            <person name="Banfield J.F."/>
        </authorList>
    </citation>
    <scope>NUCLEOTIDE SEQUENCE [LARGE SCALE GENOMIC DNA]</scope>
</reference>
<dbReference type="Proteomes" id="UP000229383">
    <property type="component" value="Unassembled WGS sequence"/>
</dbReference>
<accession>A0A2H0TEV5</accession>
<proteinExistence type="predicted"/>
<evidence type="ECO:0000313" key="3">
    <source>
        <dbReference type="Proteomes" id="UP000229383"/>
    </source>
</evidence>
<dbReference type="EMBL" id="PFCN01000037">
    <property type="protein sequence ID" value="PIR70073.1"/>
    <property type="molecule type" value="Genomic_DNA"/>
</dbReference>
<name>A0A2H0TEV5_9BACT</name>
<evidence type="ECO:0000256" key="1">
    <source>
        <dbReference type="SAM" id="Phobius"/>
    </source>
</evidence>
<evidence type="ECO:0000313" key="2">
    <source>
        <dbReference type="EMBL" id="PIR70073.1"/>
    </source>
</evidence>
<sequence length="94" mass="11131">MMNRGFIQIIVIVAIFIITISLLGISLSSIFNNGLIRDNFSFVWRWSDYVWENYLKIPAKFIWNLFVDFIWEPFNDIVRTNFKERAAPADVNPQ</sequence>
<feature type="transmembrane region" description="Helical" evidence="1">
    <location>
        <begin position="6"/>
        <end position="27"/>
    </location>
</feature>
<gene>
    <name evidence="2" type="ORF">COU46_03310</name>
</gene>